<evidence type="ECO:0000313" key="3">
    <source>
        <dbReference type="Proteomes" id="UP000225215"/>
    </source>
</evidence>
<name>A0A219YBX9_9CAUD</name>
<organism evidence="2 3">
    <name type="scientific">Aeromonas phage 65.2</name>
    <dbReference type="NCBI Taxonomy" id="1932896"/>
    <lineage>
        <taxon>Viruses</taxon>
        <taxon>Duplodnaviria</taxon>
        <taxon>Heunggongvirae</taxon>
        <taxon>Uroviricota</taxon>
        <taxon>Caudoviricetes</taxon>
        <taxon>Pantevenvirales</taxon>
        <taxon>Straboviridae</taxon>
        <taxon>Emmerichvirinae</taxon>
        <taxon>Ishigurovirus</taxon>
        <taxon>Ishigurovirus osborne</taxon>
    </lineage>
</organism>
<dbReference type="EMBL" id="KY290955">
    <property type="protein sequence ID" value="APU01489.1"/>
    <property type="molecule type" value="Genomic_DNA"/>
</dbReference>
<dbReference type="SUPFAM" id="SSF89433">
    <property type="entry name" value="Baseplate structural protein gp8"/>
    <property type="match status" value="1"/>
</dbReference>
<evidence type="ECO:0000259" key="1">
    <source>
        <dbReference type="Pfam" id="PF09215"/>
    </source>
</evidence>
<dbReference type="Proteomes" id="UP000225215">
    <property type="component" value="Segment"/>
</dbReference>
<dbReference type="Pfam" id="PF09215">
    <property type="entry name" value="Phage-Gp8"/>
    <property type="match status" value="1"/>
</dbReference>
<proteinExistence type="predicted"/>
<feature type="domain" description="Bacteriophage T4 Gp8" evidence="1">
    <location>
        <begin position="7"/>
        <end position="327"/>
    </location>
</feature>
<dbReference type="InterPro" id="IPR036327">
    <property type="entry name" value="Gp8_sf"/>
</dbReference>
<dbReference type="Gene3D" id="2.60.340.10">
    <property type="entry name" value="baseplate structural protein gp8, domain 1"/>
    <property type="match status" value="1"/>
</dbReference>
<evidence type="ECO:0000313" key="2">
    <source>
        <dbReference type="EMBL" id="APU01489.1"/>
    </source>
</evidence>
<sequence length="327" mass="37209">MSVIYRAVVTSDFRVSNLLNFYALVGDDPTKNTLYAYFGRDQAWADNESDPKFAPPYPDDTTEGYSDVWARMLGAVKIQKEMIRPVVSRNDWGDQRYSNPYTFHINDIVVTNTAPYNRTEIGSGWIVYRCVDVPEDGACSITSIINKTDCLKVGGDWTPSHESILPVGKSDGVDMKDGYIWEYLYTIPSDVAINDCSNEYIVVPTPDELKADPSAWGYQHVITWYPNDYNLLNRIRCSTLRFRAYFDSYNFPASSKIGNTGFRQMGIIYNPLLAKANPSDPDVKATAMSYVPSQLERHTGNIIYMDNRQPVIRSRDQTEEFNVVFSF</sequence>
<dbReference type="Gene3D" id="2.170.290.10">
    <property type="entry name" value="baseplate structural protein gp8, domain 2"/>
    <property type="match status" value="1"/>
</dbReference>
<accession>A0A219YBX9</accession>
<protein>
    <submittedName>
        <fullName evidence="2">Baseplate wedge subunit</fullName>
    </submittedName>
</protein>
<reference evidence="2 3" key="1">
    <citation type="journal article" date="2017" name="Sci. Rep.">
        <title>Characterization and diversity of phages infecting Aeromonas salmonicida subsp. salmonicida.</title>
        <authorList>
            <person name="Vincent A.T."/>
            <person name="Paquet V.E."/>
            <person name="Bernatchez A."/>
            <person name="Tremblay D.M."/>
            <person name="Moineau S."/>
            <person name="Charette S.J."/>
        </authorList>
    </citation>
    <scope>NUCLEOTIDE SEQUENCE [LARGE SCALE GENOMIC DNA]</scope>
</reference>
<dbReference type="InterPro" id="IPR015298">
    <property type="entry name" value="Phage_T4_Gp8"/>
</dbReference>